<dbReference type="SUPFAM" id="SSF81606">
    <property type="entry name" value="PP2C-like"/>
    <property type="match status" value="1"/>
</dbReference>
<organism evidence="4 5">
    <name type="scientific">Streptomyces spirodelae</name>
    <dbReference type="NCBI Taxonomy" id="2812904"/>
    <lineage>
        <taxon>Bacteria</taxon>
        <taxon>Bacillati</taxon>
        <taxon>Actinomycetota</taxon>
        <taxon>Actinomycetes</taxon>
        <taxon>Kitasatosporales</taxon>
        <taxon>Streptomycetaceae</taxon>
        <taxon>Streptomyces</taxon>
    </lineage>
</organism>
<dbReference type="EMBL" id="JAFFZN010000017">
    <property type="protein sequence ID" value="MBO8187561.1"/>
    <property type="molecule type" value="Genomic_DNA"/>
</dbReference>
<dbReference type="Pfam" id="PF07228">
    <property type="entry name" value="SpoIIE"/>
    <property type="match status" value="1"/>
</dbReference>
<feature type="compositionally biased region" description="Basic and acidic residues" evidence="2">
    <location>
        <begin position="35"/>
        <end position="48"/>
    </location>
</feature>
<dbReference type="Gene3D" id="3.60.40.10">
    <property type="entry name" value="PPM-type phosphatase domain"/>
    <property type="match status" value="1"/>
</dbReference>
<accession>A0ABS3WWR8</accession>
<dbReference type="InterPro" id="IPR003594">
    <property type="entry name" value="HATPase_dom"/>
</dbReference>
<keyword evidence="5" id="KW-1185">Reference proteome</keyword>
<evidence type="ECO:0000259" key="3">
    <source>
        <dbReference type="SMART" id="SM00331"/>
    </source>
</evidence>
<feature type="compositionally biased region" description="Basic and acidic residues" evidence="2">
    <location>
        <begin position="111"/>
        <end position="123"/>
    </location>
</feature>
<comment type="caution">
    <text evidence="4">The sequence shown here is derived from an EMBL/GenBank/DDBJ whole genome shotgun (WGS) entry which is preliminary data.</text>
</comment>
<evidence type="ECO:0000313" key="4">
    <source>
        <dbReference type="EMBL" id="MBO8187561.1"/>
    </source>
</evidence>
<dbReference type="SMART" id="SM00331">
    <property type="entry name" value="PP2C_SIG"/>
    <property type="match status" value="1"/>
</dbReference>
<dbReference type="PANTHER" id="PTHR43156">
    <property type="entry name" value="STAGE II SPORULATION PROTEIN E-RELATED"/>
    <property type="match status" value="1"/>
</dbReference>
<protein>
    <submittedName>
        <fullName evidence="4">Serine/threonine-protein phosphatase</fullName>
    </submittedName>
</protein>
<feature type="compositionally biased region" description="Basic and acidic residues" evidence="2">
    <location>
        <begin position="1"/>
        <end position="12"/>
    </location>
</feature>
<name>A0ABS3WWR8_9ACTN</name>
<feature type="domain" description="PPM-type phosphatase" evidence="3">
    <location>
        <begin position="377"/>
        <end position="594"/>
    </location>
</feature>
<sequence length="727" mass="77404">METERVTEHEKPAASSTTDPAHPTPSGNARTGPGGDERQPAPRGRDAATPRPRQHPPQPGERAPRAESGLPGESGVRAETGVPAETGVTPEASVAAESGVPAEPPLVGDPTSERSERERRGGDRLRFVGAATRRIARGVDLDETVLGLCRASVPAYSDAILVYLRDPLPVGDERPTGPFVLRLRRSDRIPEDPLAAQALQAATATAPGVLTAEATGHPTEAAEYPGHSAAEAAGLSLGMAAGMAAGATSTTAAKLTEVRPGGPLAEVLRGVRPVFADSAAASAALPELLGPEREVPTGHRAILAPLRGRRRVIGAAVFLRRPDRPAFEPDDLLIAAQLATHTALGVDKAVLYGREAYIADELQRTMLPDELPQPTGVTLASRYLPAAETARVGGDWYDAIPLPGSRVALVVGDVMGHSMTSAAIMGQLRTTAQTLAGLDLPPQEVLHHLDEQAQRLGSDRMATCLYAVYDPVAHRIVVANAGHPPPVMLHRSGRAEVLRIPAGAPIGVGGVDFEAVELDAPAGATLLLYTDGLVESRQRDVWTGIEHLREKLAATARLTRPGASAPLEPLCDEVLDILGPGDRDDDIALLAARFDGIAPSDVAYWFLDPRAQTARQARRLARRALARWGLDELSDSVELLVSEIVTNAVRYAERPITLRLLRTDTLRCEVGDDVPQLPRLRQARATDEGGRGLYLVNRLARRWGATRLSTGKVVWFELPIPEPEQDL</sequence>
<feature type="compositionally biased region" description="Polar residues" evidence="2">
    <location>
        <begin position="14"/>
        <end position="29"/>
    </location>
</feature>
<proteinExistence type="predicted"/>
<dbReference type="InterPro" id="IPR001932">
    <property type="entry name" value="PPM-type_phosphatase-like_dom"/>
</dbReference>
<keyword evidence="1" id="KW-0378">Hydrolase</keyword>
<dbReference type="InterPro" id="IPR036890">
    <property type="entry name" value="HATPase_C_sf"/>
</dbReference>
<dbReference type="InterPro" id="IPR036457">
    <property type="entry name" value="PPM-type-like_dom_sf"/>
</dbReference>
<dbReference type="InterPro" id="IPR029016">
    <property type="entry name" value="GAF-like_dom_sf"/>
</dbReference>
<dbReference type="Gene3D" id="3.30.450.40">
    <property type="match status" value="1"/>
</dbReference>
<evidence type="ECO:0000256" key="1">
    <source>
        <dbReference type="ARBA" id="ARBA00022801"/>
    </source>
</evidence>
<dbReference type="SUPFAM" id="SSF55781">
    <property type="entry name" value="GAF domain-like"/>
    <property type="match status" value="1"/>
</dbReference>
<dbReference type="Pfam" id="PF13581">
    <property type="entry name" value="HATPase_c_2"/>
    <property type="match status" value="1"/>
</dbReference>
<evidence type="ECO:0000256" key="2">
    <source>
        <dbReference type="SAM" id="MobiDB-lite"/>
    </source>
</evidence>
<dbReference type="RefSeq" id="WP_209266366.1">
    <property type="nucleotide sequence ID" value="NZ_JAFFZN010000017.1"/>
</dbReference>
<dbReference type="InterPro" id="IPR052016">
    <property type="entry name" value="Bact_Sigma-Reg"/>
</dbReference>
<gene>
    <name evidence="4" type="ORF">JW592_19150</name>
</gene>
<dbReference type="Proteomes" id="UP001518976">
    <property type="component" value="Unassembled WGS sequence"/>
</dbReference>
<dbReference type="PANTHER" id="PTHR43156:SF2">
    <property type="entry name" value="STAGE II SPORULATION PROTEIN E"/>
    <property type="match status" value="1"/>
</dbReference>
<feature type="region of interest" description="Disordered" evidence="2">
    <location>
        <begin position="1"/>
        <end position="123"/>
    </location>
</feature>
<dbReference type="Gene3D" id="3.30.565.10">
    <property type="entry name" value="Histidine kinase-like ATPase, C-terminal domain"/>
    <property type="match status" value="1"/>
</dbReference>
<evidence type="ECO:0000313" key="5">
    <source>
        <dbReference type="Proteomes" id="UP001518976"/>
    </source>
</evidence>
<dbReference type="CDD" id="cd16936">
    <property type="entry name" value="HATPase_RsbW-like"/>
    <property type="match status" value="1"/>
</dbReference>
<dbReference type="SUPFAM" id="SSF55874">
    <property type="entry name" value="ATPase domain of HSP90 chaperone/DNA topoisomerase II/histidine kinase"/>
    <property type="match status" value="1"/>
</dbReference>
<reference evidence="4 5" key="1">
    <citation type="submission" date="2021-02" db="EMBL/GenBank/DDBJ databases">
        <title>Streptomyces spirodelae sp. nov., isolated from duckweed.</title>
        <authorList>
            <person name="Saimee Y."/>
            <person name="Duangmal K."/>
        </authorList>
    </citation>
    <scope>NUCLEOTIDE SEQUENCE [LARGE SCALE GENOMIC DNA]</scope>
    <source>
        <strain evidence="4 5">DW4-2</strain>
    </source>
</reference>